<dbReference type="InterPro" id="IPR014782">
    <property type="entry name" value="Peptidase_M1_dom"/>
</dbReference>
<evidence type="ECO:0000259" key="13">
    <source>
        <dbReference type="Pfam" id="PF11838"/>
    </source>
</evidence>
<dbReference type="Gene3D" id="1.10.390.10">
    <property type="entry name" value="Neutral Protease Domain 2"/>
    <property type="match status" value="1"/>
</dbReference>
<feature type="domain" description="Aminopeptidase N-like N-terminal" evidence="14">
    <location>
        <begin position="77"/>
        <end position="193"/>
    </location>
</feature>
<evidence type="ECO:0000256" key="9">
    <source>
        <dbReference type="ARBA" id="ARBA00022801"/>
    </source>
</evidence>
<dbReference type="EC" id="3.4.11.2" evidence="4"/>
<dbReference type="InterPro" id="IPR001930">
    <property type="entry name" value="Peptidase_M1"/>
</dbReference>
<dbReference type="InterPro" id="IPR024571">
    <property type="entry name" value="ERAP1-like_C_dom"/>
</dbReference>
<evidence type="ECO:0000256" key="11">
    <source>
        <dbReference type="ARBA" id="ARBA00023049"/>
    </source>
</evidence>
<dbReference type="GO" id="GO:0005615">
    <property type="term" value="C:extracellular space"/>
    <property type="evidence" value="ECO:0007669"/>
    <property type="project" value="TreeGrafter"/>
</dbReference>
<dbReference type="GO" id="GO:0016285">
    <property type="term" value="F:alanyl aminopeptidase activity"/>
    <property type="evidence" value="ECO:0007669"/>
    <property type="project" value="UniProtKB-EC"/>
</dbReference>
<comment type="cofactor">
    <cofactor evidence="2">
        <name>Zn(2+)</name>
        <dbReference type="ChEBI" id="CHEBI:29105"/>
    </cofactor>
</comment>
<dbReference type="GO" id="GO:0042277">
    <property type="term" value="F:peptide binding"/>
    <property type="evidence" value="ECO:0007669"/>
    <property type="project" value="TreeGrafter"/>
</dbReference>
<evidence type="ECO:0000256" key="1">
    <source>
        <dbReference type="ARBA" id="ARBA00000098"/>
    </source>
</evidence>
<dbReference type="GO" id="GO:0006508">
    <property type="term" value="P:proteolysis"/>
    <property type="evidence" value="ECO:0007669"/>
    <property type="project" value="UniProtKB-KW"/>
</dbReference>
<evidence type="ECO:0000256" key="4">
    <source>
        <dbReference type="ARBA" id="ARBA00012564"/>
    </source>
</evidence>
<dbReference type="Proteomes" id="UP000567293">
    <property type="component" value="Unassembled WGS sequence"/>
</dbReference>
<dbReference type="PANTHER" id="PTHR11533:SF174">
    <property type="entry name" value="PUROMYCIN-SENSITIVE AMINOPEPTIDASE-RELATED"/>
    <property type="match status" value="1"/>
</dbReference>
<name>A0A7V8NV88_9BACT</name>
<organism evidence="15 16">
    <name type="scientific">Candidatus Acidiferrum panamense</name>
    <dbReference type="NCBI Taxonomy" id="2741543"/>
    <lineage>
        <taxon>Bacteria</taxon>
        <taxon>Pseudomonadati</taxon>
        <taxon>Acidobacteriota</taxon>
        <taxon>Terriglobia</taxon>
        <taxon>Candidatus Acidiferrales</taxon>
        <taxon>Candidatus Acidiferrum</taxon>
    </lineage>
</organism>
<protein>
    <recommendedName>
        <fullName evidence="5">Aminopeptidase N</fullName>
        <ecNumber evidence="4">3.4.11.2</ecNumber>
    </recommendedName>
</protein>
<keyword evidence="9" id="KW-0378">Hydrolase</keyword>
<dbReference type="Pfam" id="PF17900">
    <property type="entry name" value="Peptidase_M1_N"/>
    <property type="match status" value="1"/>
</dbReference>
<evidence type="ECO:0000256" key="7">
    <source>
        <dbReference type="ARBA" id="ARBA00022670"/>
    </source>
</evidence>
<dbReference type="PRINTS" id="PR00756">
    <property type="entry name" value="ALADIPTASE"/>
</dbReference>
<dbReference type="CDD" id="cd09602">
    <property type="entry name" value="M1_APN"/>
    <property type="match status" value="1"/>
</dbReference>
<accession>A0A7V8NV88</accession>
<comment type="similarity">
    <text evidence="3">Belongs to the peptidase M1 family.</text>
</comment>
<dbReference type="Pfam" id="PF11838">
    <property type="entry name" value="ERAP1_C"/>
    <property type="match status" value="1"/>
</dbReference>
<evidence type="ECO:0000259" key="14">
    <source>
        <dbReference type="Pfam" id="PF17900"/>
    </source>
</evidence>
<evidence type="ECO:0000256" key="8">
    <source>
        <dbReference type="ARBA" id="ARBA00022723"/>
    </source>
</evidence>
<comment type="caution">
    <text evidence="15">The sequence shown here is derived from an EMBL/GenBank/DDBJ whole genome shotgun (WGS) entry which is preliminary data.</text>
</comment>
<keyword evidence="11" id="KW-0482">Metalloprotease</keyword>
<keyword evidence="10" id="KW-0862">Zinc</keyword>
<evidence type="ECO:0000313" key="15">
    <source>
        <dbReference type="EMBL" id="MBA0088160.1"/>
    </source>
</evidence>
<dbReference type="Gene3D" id="2.60.40.1730">
    <property type="entry name" value="tricorn interacting facor f3 domain"/>
    <property type="match status" value="1"/>
</dbReference>
<keyword evidence="16" id="KW-1185">Reference proteome</keyword>
<dbReference type="GO" id="GO:0070006">
    <property type="term" value="F:metalloaminopeptidase activity"/>
    <property type="evidence" value="ECO:0007669"/>
    <property type="project" value="TreeGrafter"/>
</dbReference>
<reference evidence="15" key="1">
    <citation type="submission" date="2020-06" db="EMBL/GenBank/DDBJ databases">
        <title>Legume-microbial interactions unlock mineral nutrients during tropical forest succession.</title>
        <authorList>
            <person name="Epihov D.Z."/>
        </authorList>
    </citation>
    <scope>NUCLEOTIDE SEQUENCE [LARGE SCALE GENOMIC DNA]</scope>
    <source>
        <strain evidence="15">Pan2503</strain>
    </source>
</reference>
<dbReference type="GO" id="GO:0016020">
    <property type="term" value="C:membrane"/>
    <property type="evidence" value="ECO:0007669"/>
    <property type="project" value="TreeGrafter"/>
</dbReference>
<evidence type="ECO:0000259" key="12">
    <source>
        <dbReference type="Pfam" id="PF01433"/>
    </source>
</evidence>
<evidence type="ECO:0000256" key="10">
    <source>
        <dbReference type="ARBA" id="ARBA00022833"/>
    </source>
</evidence>
<dbReference type="GO" id="GO:0005737">
    <property type="term" value="C:cytoplasm"/>
    <property type="evidence" value="ECO:0007669"/>
    <property type="project" value="TreeGrafter"/>
</dbReference>
<keyword evidence="6" id="KW-0031">Aminopeptidase</keyword>
<feature type="domain" description="ERAP1-like C-terminal" evidence="13">
    <location>
        <begin position="524"/>
        <end position="776"/>
    </location>
</feature>
<dbReference type="EMBL" id="JACDQQ010002371">
    <property type="protein sequence ID" value="MBA0088160.1"/>
    <property type="molecule type" value="Genomic_DNA"/>
</dbReference>
<dbReference type="GO" id="GO:0008270">
    <property type="term" value="F:zinc ion binding"/>
    <property type="evidence" value="ECO:0007669"/>
    <property type="project" value="InterPro"/>
</dbReference>
<keyword evidence="7" id="KW-0645">Protease</keyword>
<gene>
    <name evidence="15" type="ORF">HRJ53_24510</name>
</gene>
<feature type="non-terminal residue" evidence="15">
    <location>
        <position position="784"/>
    </location>
</feature>
<sequence length="784" mass="88428">MATELPDGIPRDLARQRAAQISDVHYQLHFTVTPHAPSASGREELRFRAGLLGPVLLDFREGTAANLTINGVPAPAEIENGHIELPANLIQAGENVVRLDFTAPVAPAGKAITRFEDKDDNTEYLYTLFVPMDAEMAFPCFDQPDLKGRFRLELTAPENWTAISNTAIESQSQAGPGRRLTAFSESRPISTYLFAFAAGPFRNVHEAPSLPGLYVRQSKFKKAEEEAPEVQQIAAQGIDYLSRFFAEPFPFPKYDMVLVPGFAYGGMEHAGATFLREESVLFRVAPTHSDHLNRDILVLHELTHQWFGDFTTMRWFDDLWLKEGFAQYMAYQALASIKPNENIWKRFYQSIKPAAYSIDSTKGTTPIYQDIGNLKDAKSAYGAIVYSKAPGVLKQLAFVLGEDHFRDGLRLYLADHAYANAEWSDLVQAFERVSGKPLRDWAAMWIRHRGMPQVDVSWSCDAQNRIDHFSLTQQDVLGEGGVWPVGMQILFAYPDRDAIRLRAELNSQRAELEQAVAKPCPQYVFLNDRDYAYGRFLLDDRSRQAVMGQLGGISDVFGRTLLWGSLWDSVREAELAPRDFLELALRLLPAETDESLAQSLIGHVATGLHRYVKETVRAEMVPRVEMLASDQMLHSPNQDLRIIWFRGFRAIAESEQGRAELKNLLAGKLAVPSVELRPLDRWTILTALIALNDPDAEAAFAAEQKRDNTGDGQKYAYVAGAARPERISKQRYFSDYLNVSSRPEDWIEQSLGSFNYWNQSELTLPFLKPALEALPQIKRERKIF</sequence>
<evidence type="ECO:0000313" key="16">
    <source>
        <dbReference type="Proteomes" id="UP000567293"/>
    </source>
</evidence>
<feature type="domain" description="Peptidase M1 membrane alanine aminopeptidase" evidence="12">
    <location>
        <begin position="234"/>
        <end position="445"/>
    </location>
</feature>
<dbReference type="InterPro" id="IPR050344">
    <property type="entry name" value="Peptidase_M1_aminopeptidases"/>
</dbReference>
<evidence type="ECO:0000256" key="5">
    <source>
        <dbReference type="ARBA" id="ARBA00015611"/>
    </source>
</evidence>
<dbReference type="InterPro" id="IPR045357">
    <property type="entry name" value="Aminopeptidase_N-like_N"/>
</dbReference>
<dbReference type="SUPFAM" id="SSF55486">
    <property type="entry name" value="Metalloproteases ('zincins'), catalytic domain"/>
    <property type="match status" value="1"/>
</dbReference>
<evidence type="ECO:0000256" key="3">
    <source>
        <dbReference type="ARBA" id="ARBA00010136"/>
    </source>
</evidence>
<comment type="catalytic activity">
    <reaction evidence="1">
        <text>Release of an N-terminal amino acid, Xaa-|-Yaa- from a peptide, amide or arylamide. Xaa is preferably Ala, but may be most amino acids including Pro (slow action). When a terminal hydrophobic residue is followed by a prolyl residue, the two may be released as an intact Xaa-Pro dipeptide.</text>
        <dbReference type="EC" id="3.4.11.2"/>
    </reaction>
</comment>
<evidence type="ECO:0000256" key="2">
    <source>
        <dbReference type="ARBA" id="ARBA00001947"/>
    </source>
</evidence>
<dbReference type="GO" id="GO:0043171">
    <property type="term" value="P:peptide catabolic process"/>
    <property type="evidence" value="ECO:0007669"/>
    <property type="project" value="TreeGrafter"/>
</dbReference>
<proteinExistence type="inferred from homology"/>
<dbReference type="PANTHER" id="PTHR11533">
    <property type="entry name" value="PROTEASE M1 ZINC METALLOPROTEASE"/>
    <property type="match status" value="1"/>
</dbReference>
<dbReference type="Pfam" id="PF01433">
    <property type="entry name" value="Peptidase_M1"/>
    <property type="match status" value="1"/>
</dbReference>
<dbReference type="InterPro" id="IPR042097">
    <property type="entry name" value="Aminopeptidase_N-like_N_sf"/>
</dbReference>
<evidence type="ECO:0000256" key="6">
    <source>
        <dbReference type="ARBA" id="ARBA00022438"/>
    </source>
</evidence>
<keyword evidence="8" id="KW-0479">Metal-binding</keyword>
<dbReference type="SUPFAM" id="SSF63737">
    <property type="entry name" value="Leukotriene A4 hydrolase N-terminal domain"/>
    <property type="match status" value="1"/>
</dbReference>
<dbReference type="AlphaFoldDB" id="A0A7V8NV88"/>
<dbReference type="InterPro" id="IPR027268">
    <property type="entry name" value="Peptidase_M4/M1_CTD_sf"/>
</dbReference>